<dbReference type="Proteomes" id="UP001501920">
    <property type="component" value="Chromosome 2"/>
</dbReference>
<dbReference type="PANTHER" id="PTHR37984:SF13">
    <property type="entry name" value="RIBONUCLEASE H"/>
    <property type="match status" value="1"/>
</dbReference>
<accession>A0AAR2J520</accession>
<sequence>MMEEVTLTFKSMMKKAGEGTIHTKVSRVLFSYRITPQSTTGRSPAEMLQGRRLRCTLDIGHPDLRAKVERKQYSQKKHHDKHRQERSFQVGDALSRLFYIREQIKLKVEFDSTLIN</sequence>
<proteinExistence type="predicted"/>
<evidence type="ECO:0000313" key="1">
    <source>
        <dbReference type="Ensembl" id="ENSPNAP00000045442.1"/>
    </source>
</evidence>
<organism evidence="1 2">
    <name type="scientific">Pygocentrus nattereri</name>
    <name type="common">Red-bellied piranha</name>
    <dbReference type="NCBI Taxonomy" id="42514"/>
    <lineage>
        <taxon>Eukaryota</taxon>
        <taxon>Metazoa</taxon>
        <taxon>Chordata</taxon>
        <taxon>Craniata</taxon>
        <taxon>Vertebrata</taxon>
        <taxon>Euteleostomi</taxon>
        <taxon>Actinopterygii</taxon>
        <taxon>Neopterygii</taxon>
        <taxon>Teleostei</taxon>
        <taxon>Ostariophysi</taxon>
        <taxon>Characiformes</taxon>
        <taxon>Characoidei</taxon>
        <taxon>Pygocentrus</taxon>
    </lineage>
</organism>
<dbReference type="InterPro" id="IPR036397">
    <property type="entry name" value="RNaseH_sf"/>
</dbReference>
<dbReference type="Gene3D" id="3.30.420.10">
    <property type="entry name" value="Ribonuclease H-like superfamily/Ribonuclease H"/>
    <property type="match status" value="1"/>
</dbReference>
<dbReference type="AlphaFoldDB" id="A0AAR2J520"/>
<evidence type="ECO:0000313" key="2">
    <source>
        <dbReference type="Proteomes" id="UP001501920"/>
    </source>
</evidence>
<name>A0AAR2J520_PYGNA</name>
<dbReference type="InterPro" id="IPR050951">
    <property type="entry name" value="Retrovirus_Pol_polyprotein"/>
</dbReference>
<keyword evidence="2" id="KW-1185">Reference proteome</keyword>
<reference evidence="1" key="3">
    <citation type="submission" date="2025-09" db="UniProtKB">
        <authorList>
            <consortium name="Ensembl"/>
        </authorList>
    </citation>
    <scope>IDENTIFICATION</scope>
</reference>
<reference evidence="1 2" key="1">
    <citation type="submission" date="2020-10" db="EMBL/GenBank/DDBJ databases">
        <title>Pygocentrus nattereri (red-bellied piranha) genome, fPygNat1, primary haplotype.</title>
        <authorList>
            <person name="Myers G."/>
            <person name="Meyer A."/>
            <person name="Karagic N."/>
            <person name="Pippel M."/>
            <person name="Winkler S."/>
            <person name="Tracey A."/>
            <person name="Wood J."/>
            <person name="Formenti G."/>
            <person name="Howe K."/>
            <person name="Fedrigo O."/>
            <person name="Jarvis E.D."/>
        </authorList>
    </citation>
    <scope>NUCLEOTIDE SEQUENCE [LARGE SCALE GENOMIC DNA]</scope>
</reference>
<dbReference type="Ensembl" id="ENSPNAT00000063901.1">
    <property type="protein sequence ID" value="ENSPNAP00000045442.1"/>
    <property type="gene ID" value="ENSPNAG00000030875.1"/>
</dbReference>
<dbReference type="GO" id="GO:0003676">
    <property type="term" value="F:nucleic acid binding"/>
    <property type="evidence" value="ECO:0007669"/>
    <property type="project" value="InterPro"/>
</dbReference>
<protein>
    <submittedName>
        <fullName evidence="1">Uncharacterized protein</fullName>
    </submittedName>
</protein>
<dbReference type="PANTHER" id="PTHR37984">
    <property type="entry name" value="PROTEIN CBG26694"/>
    <property type="match status" value="1"/>
</dbReference>
<reference evidence="1" key="2">
    <citation type="submission" date="2025-08" db="UniProtKB">
        <authorList>
            <consortium name="Ensembl"/>
        </authorList>
    </citation>
    <scope>IDENTIFICATION</scope>
</reference>